<dbReference type="GO" id="GO:0000160">
    <property type="term" value="P:phosphorelay signal transduction system"/>
    <property type="evidence" value="ECO:0007669"/>
    <property type="project" value="InterPro"/>
</dbReference>
<accession>A0A1M5YU08</accession>
<feature type="domain" description="Response regulatory" evidence="2">
    <location>
        <begin position="50"/>
        <end position="161"/>
    </location>
</feature>
<evidence type="ECO:0000313" key="3">
    <source>
        <dbReference type="EMBL" id="SHI15083.1"/>
    </source>
</evidence>
<evidence type="ECO:0000256" key="1">
    <source>
        <dbReference type="PROSITE-ProRule" id="PRU00169"/>
    </source>
</evidence>
<dbReference type="PROSITE" id="PS50110">
    <property type="entry name" value="RESPONSE_REGULATORY"/>
    <property type="match status" value="1"/>
</dbReference>
<reference evidence="3 4" key="1">
    <citation type="submission" date="2016-11" db="EMBL/GenBank/DDBJ databases">
        <authorList>
            <person name="Jaros S."/>
            <person name="Januszkiewicz K."/>
            <person name="Wedrychowicz H."/>
        </authorList>
    </citation>
    <scope>NUCLEOTIDE SEQUENCE [LARGE SCALE GENOMIC DNA]</scope>
    <source>
        <strain evidence="3 4">GAS138</strain>
    </source>
</reference>
<dbReference type="InterPro" id="IPR001789">
    <property type="entry name" value="Sig_transdc_resp-reg_receiver"/>
</dbReference>
<evidence type="ECO:0000259" key="2">
    <source>
        <dbReference type="PROSITE" id="PS50110"/>
    </source>
</evidence>
<dbReference type="SMART" id="SM00448">
    <property type="entry name" value="REC"/>
    <property type="match status" value="1"/>
</dbReference>
<dbReference type="Pfam" id="PF00072">
    <property type="entry name" value="Response_reg"/>
    <property type="match status" value="1"/>
</dbReference>
<dbReference type="EMBL" id="LT670817">
    <property type="protein sequence ID" value="SHI15083.1"/>
    <property type="molecule type" value="Genomic_DNA"/>
</dbReference>
<dbReference type="AlphaFoldDB" id="A0A1M5YU08"/>
<gene>
    <name evidence="3" type="ORF">SAMN05443248_8736</name>
</gene>
<organism evidence="3 4">
    <name type="scientific">Bradyrhizobium erythrophlei</name>
    <dbReference type="NCBI Taxonomy" id="1437360"/>
    <lineage>
        <taxon>Bacteria</taxon>
        <taxon>Pseudomonadati</taxon>
        <taxon>Pseudomonadota</taxon>
        <taxon>Alphaproteobacteria</taxon>
        <taxon>Hyphomicrobiales</taxon>
        <taxon>Nitrobacteraceae</taxon>
        <taxon>Bradyrhizobium</taxon>
    </lineage>
</organism>
<name>A0A1M5YU08_9BRAD</name>
<proteinExistence type="predicted"/>
<sequence>MWWVPIWKPGDACLQASEQVRSGLCSASINFNPCPGEIMKPASPNRVPDDVLIVEDDPIIAIDFEDTILGFGVKTVRTAGSVAKALEMIADRPPDFALLDVGLVREKSFAIAERLDALKIPFVFVTGYGVDVRLPAALARIPRLPKPCSTDALEAMLRSLAGSPNG</sequence>
<feature type="modified residue" description="4-aspartylphosphate" evidence="1">
    <location>
        <position position="100"/>
    </location>
</feature>
<dbReference type="Gene3D" id="3.40.50.2300">
    <property type="match status" value="1"/>
</dbReference>
<dbReference type="InterPro" id="IPR011006">
    <property type="entry name" value="CheY-like_superfamily"/>
</dbReference>
<evidence type="ECO:0000313" key="4">
    <source>
        <dbReference type="Proteomes" id="UP000189796"/>
    </source>
</evidence>
<keyword evidence="1" id="KW-0597">Phosphoprotein</keyword>
<protein>
    <submittedName>
        <fullName evidence="3">Response regulator receiver domain-containing protein</fullName>
    </submittedName>
</protein>
<dbReference type="SUPFAM" id="SSF52172">
    <property type="entry name" value="CheY-like"/>
    <property type="match status" value="1"/>
</dbReference>
<dbReference type="Proteomes" id="UP000189796">
    <property type="component" value="Chromosome I"/>
</dbReference>